<dbReference type="Gene3D" id="2.40.160.60">
    <property type="entry name" value="Outer membrane protein transport protein (OMPP1/FadL/TodX)"/>
    <property type="match status" value="1"/>
</dbReference>
<proteinExistence type="predicted"/>
<keyword evidence="2" id="KW-0732">Signal</keyword>
<reference evidence="3 4" key="1">
    <citation type="submission" date="2018-03" db="EMBL/GenBank/DDBJ databases">
        <title>Genomic Encyclopedia of Type Strains, Phase III (KMG-III): the genomes of soil and plant-associated and newly described type strains.</title>
        <authorList>
            <person name="Whitman W."/>
        </authorList>
    </citation>
    <scope>NUCLEOTIDE SEQUENCE [LARGE SCALE GENOMIC DNA]</scope>
    <source>
        <strain evidence="3 4">CGMCC 1.12700</strain>
    </source>
</reference>
<dbReference type="Proteomes" id="UP000240572">
    <property type="component" value="Unassembled WGS sequence"/>
</dbReference>
<sequence>MRKFGLVFLLSCFSLTTRAQSRIYVNEYLNIGVGARGLSMAGATAASTSDVYSGYWNPAGLMKVDADYQAGLMHAEYFAGIFKYDYGSVAVPLKKKDRALGITFIRFATDNIPYTLDYVQPDGSFNESKLKGFSAGDYAVLLSYAQKLNWFKKNKDLHTRIGASGKILYRNVGSMANAWGFGLDLGLQVDYKQWIFGLTAKDITTSYTAWSFHLTDEEKKIFDATKNEIPIKSYEVMLPRFNFGIARNFMKAGKDIQVLAELGFDVTTDGKRTTLVSSKPISIDPRLGVEASYKNSIFVRAGIGNFYRALDNADTTNTKKYTVFQPSVGVGFKVKSFSVDYAFTSLQMQDNPLMSHVISIRLDIYKARKQAAADSRPPARTVAPEPAKQQ</sequence>
<evidence type="ECO:0008006" key="5">
    <source>
        <dbReference type="Google" id="ProtNLM"/>
    </source>
</evidence>
<dbReference type="AlphaFoldDB" id="A0A2P8CXZ0"/>
<protein>
    <recommendedName>
        <fullName evidence="5">Long-subunit fatty acid transport protein</fullName>
    </recommendedName>
</protein>
<evidence type="ECO:0000256" key="1">
    <source>
        <dbReference type="SAM" id="MobiDB-lite"/>
    </source>
</evidence>
<evidence type="ECO:0000256" key="2">
    <source>
        <dbReference type="SAM" id="SignalP"/>
    </source>
</evidence>
<dbReference type="EMBL" id="PYGD01000010">
    <property type="protein sequence ID" value="PSK89839.1"/>
    <property type="molecule type" value="Genomic_DNA"/>
</dbReference>
<feature type="signal peptide" evidence="2">
    <location>
        <begin position="1"/>
        <end position="19"/>
    </location>
</feature>
<keyword evidence="4" id="KW-1185">Reference proteome</keyword>
<feature type="region of interest" description="Disordered" evidence="1">
    <location>
        <begin position="371"/>
        <end position="390"/>
    </location>
</feature>
<organism evidence="3 4">
    <name type="scientific">Taibaiella chishuiensis</name>
    <dbReference type="NCBI Taxonomy" id="1434707"/>
    <lineage>
        <taxon>Bacteria</taxon>
        <taxon>Pseudomonadati</taxon>
        <taxon>Bacteroidota</taxon>
        <taxon>Chitinophagia</taxon>
        <taxon>Chitinophagales</taxon>
        <taxon>Chitinophagaceae</taxon>
        <taxon>Taibaiella</taxon>
    </lineage>
</organism>
<evidence type="ECO:0000313" key="4">
    <source>
        <dbReference type="Proteomes" id="UP000240572"/>
    </source>
</evidence>
<evidence type="ECO:0000313" key="3">
    <source>
        <dbReference type="EMBL" id="PSK89839.1"/>
    </source>
</evidence>
<comment type="caution">
    <text evidence="3">The sequence shown here is derived from an EMBL/GenBank/DDBJ whole genome shotgun (WGS) entry which is preliminary data.</text>
</comment>
<name>A0A2P8CXZ0_9BACT</name>
<gene>
    <name evidence="3" type="ORF">B0I18_110140</name>
</gene>
<dbReference type="RefSeq" id="WP_181358559.1">
    <property type="nucleotide sequence ID" value="NZ_PYGD01000010.1"/>
</dbReference>
<feature type="chain" id="PRO_5015107437" description="Long-subunit fatty acid transport protein" evidence="2">
    <location>
        <begin position="20"/>
        <end position="390"/>
    </location>
</feature>
<accession>A0A2P8CXZ0</accession>